<dbReference type="Pfam" id="PF26138">
    <property type="entry name" value="DUF8040"/>
    <property type="match status" value="1"/>
</dbReference>
<sequence>MRDEGVEDGHASVEEKLLVFLYICGNGLSWGNAKYQCGRSLDTVSYHFHQILDSLCRLYPTVVCAPSGEISDAVRLNPKRWPYFSKCVGALDGTHLSVHQPANEQ</sequence>
<organism evidence="2 3">
    <name type="scientific">Clathrospora elynae</name>
    <dbReference type="NCBI Taxonomy" id="706981"/>
    <lineage>
        <taxon>Eukaryota</taxon>
        <taxon>Fungi</taxon>
        <taxon>Dikarya</taxon>
        <taxon>Ascomycota</taxon>
        <taxon>Pezizomycotina</taxon>
        <taxon>Dothideomycetes</taxon>
        <taxon>Pleosporomycetidae</taxon>
        <taxon>Pleosporales</taxon>
        <taxon>Diademaceae</taxon>
        <taxon>Clathrospora</taxon>
    </lineage>
</organism>
<dbReference type="OrthoDB" id="4954565at2759"/>
<keyword evidence="3" id="KW-1185">Reference proteome</keyword>
<dbReference type="InterPro" id="IPR058353">
    <property type="entry name" value="DUF8040"/>
</dbReference>
<feature type="non-terminal residue" evidence="2">
    <location>
        <position position="105"/>
    </location>
</feature>
<dbReference type="AlphaFoldDB" id="A0A6A5SL55"/>
<evidence type="ECO:0000259" key="1">
    <source>
        <dbReference type="Pfam" id="PF26138"/>
    </source>
</evidence>
<gene>
    <name evidence="2" type="ORF">EJ02DRAFT_350053</name>
</gene>
<proteinExistence type="predicted"/>
<evidence type="ECO:0000313" key="2">
    <source>
        <dbReference type="EMBL" id="KAF1940410.1"/>
    </source>
</evidence>
<dbReference type="EMBL" id="ML976063">
    <property type="protein sequence ID" value="KAF1940410.1"/>
    <property type="molecule type" value="Genomic_DNA"/>
</dbReference>
<name>A0A6A5SL55_9PLEO</name>
<protein>
    <recommendedName>
        <fullName evidence="1">DUF8040 domain-containing protein</fullName>
    </recommendedName>
</protein>
<accession>A0A6A5SL55</accession>
<dbReference type="Proteomes" id="UP000800038">
    <property type="component" value="Unassembled WGS sequence"/>
</dbReference>
<evidence type="ECO:0000313" key="3">
    <source>
        <dbReference type="Proteomes" id="UP000800038"/>
    </source>
</evidence>
<feature type="domain" description="DUF8040" evidence="1">
    <location>
        <begin position="10"/>
        <end position="56"/>
    </location>
</feature>
<reference evidence="2" key="1">
    <citation type="journal article" date="2020" name="Stud. Mycol.">
        <title>101 Dothideomycetes genomes: a test case for predicting lifestyles and emergence of pathogens.</title>
        <authorList>
            <person name="Haridas S."/>
            <person name="Albert R."/>
            <person name="Binder M."/>
            <person name="Bloem J."/>
            <person name="Labutti K."/>
            <person name="Salamov A."/>
            <person name="Andreopoulos B."/>
            <person name="Baker S."/>
            <person name="Barry K."/>
            <person name="Bills G."/>
            <person name="Bluhm B."/>
            <person name="Cannon C."/>
            <person name="Castanera R."/>
            <person name="Culley D."/>
            <person name="Daum C."/>
            <person name="Ezra D."/>
            <person name="Gonzalez J."/>
            <person name="Henrissat B."/>
            <person name="Kuo A."/>
            <person name="Liang C."/>
            <person name="Lipzen A."/>
            <person name="Lutzoni F."/>
            <person name="Magnuson J."/>
            <person name="Mondo S."/>
            <person name="Nolan M."/>
            <person name="Ohm R."/>
            <person name="Pangilinan J."/>
            <person name="Park H.-J."/>
            <person name="Ramirez L."/>
            <person name="Alfaro M."/>
            <person name="Sun H."/>
            <person name="Tritt A."/>
            <person name="Yoshinaga Y."/>
            <person name="Zwiers L.-H."/>
            <person name="Turgeon B."/>
            <person name="Goodwin S."/>
            <person name="Spatafora J."/>
            <person name="Crous P."/>
            <person name="Grigoriev I."/>
        </authorList>
    </citation>
    <scope>NUCLEOTIDE SEQUENCE</scope>
    <source>
        <strain evidence="2">CBS 161.51</strain>
    </source>
</reference>